<feature type="compositionally biased region" description="Low complexity" evidence="3">
    <location>
        <begin position="703"/>
        <end position="731"/>
    </location>
</feature>
<gene>
    <name evidence="5" type="ORF">Ctob_006101</name>
</gene>
<dbReference type="InterPro" id="IPR016181">
    <property type="entry name" value="Acyl_CoA_acyltransferase"/>
</dbReference>
<name>A0A0M0JF51_9EUKA</name>
<dbReference type="InterPro" id="IPR001487">
    <property type="entry name" value="Bromodomain"/>
</dbReference>
<dbReference type="GO" id="GO:0006338">
    <property type="term" value="P:chromatin remodeling"/>
    <property type="evidence" value="ECO:0007669"/>
    <property type="project" value="TreeGrafter"/>
</dbReference>
<evidence type="ECO:0000313" key="6">
    <source>
        <dbReference type="Proteomes" id="UP000037460"/>
    </source>
</evidence>
<evidence type="ECO:0000259" key="4">
    <source>
        <dbReference type="PROSITE" id="PS50014"/>
    </source>
</evidence>
<reference evidence="6" key="1">
    <citation type="journal article" date="2015" name="PLoS Genet.">
        <title>Genome Sequence and Transcriptome Analyses of Chrysochromulina tobin: Metabolic Tools for Enhanced Algal Fitness in the Prominent Order Prymnesiales (Haptophyceae).</title>
        <authorList>
            <person name="Hovde B.T."/>
            <person name="Deodato C.R."/>
            <person name="Hunsperger H.M."/>
            <person name="Ryken S.A."/>
            <person name="Yost W."/>
            <person name="Jha R.K."/>
            <person name="Patterson J."/>
            <person name="Monnat R.J. Jr."/>
            <person name="Barlow S.B."/>
            <person name="Starkenburg S.R."/>
            <person name="Cattolico R.A."/>
        </authorList>
    </citation>
    <scope>NUCLEOTIDE SEQUENCE</scope>
    <source>
        <strain evidence="6">CCMP291</strain>
    </source>
</reference>
<dbReference type="InterPro" id="IPR050935">
    <property type="entry name" value="Bromo_chromatin_reader"/>
</dbReference>
<keyword evidence="1 2" id="KW-0103">Bromodomain</keyword>
<feature type="domain" description="Bromo" evidence="4">
    <location>
        <begin position="752"/>
        <end position="824"/>
    </location>
</feature>
<evidence type="ECO:0000256" key="3">
    <source>
        <dbReference type="SAM" id="MobiDB-lite"/>
    </source>
</evidence>
<dbReference type="SMART" id="SM00297">
    <property type="entry name" value="BROMO"/>
    <property type="match status" value="1"/>
</dbReference>
<sequence length="903" mass="97714">MLARRFACPPVNEACFELRAIPNGRKDMEGTVILKPTREYLLTLLGEMVQMVNEAVRRRASSVRDASKPLSLEYMADRLDVDDPLTGYLACTKAEGWLQGFITATTFTTWNHGFRWDSTNPVLDLHSMHGEDEGNAAKGRTRLLVDEDGSLSAALQAELHAGDPDDEGVVFPRIAEISLLGALGCGKWLLELMLEGFESADSPYAFVVTQATDGSISFYERMGFVRVGAVTARKRADAAPMEEAPGGVTSAGKKRKASLQPPKQKWEASPHVAYRTEGSDETVEGIAAQHGVSVHGLIFFNKGRYPKLAPDSVLKKDTKLLIPQLLTVEQAKRENEAGHASFWEVPETMPFKRIAETLNIEPRDLLRMNQERIKGLHISSELIAGTKVQIKQPEYIYDEYCHWTFPDDDPALAEPSYMMARPLKPFSQRTAEPGADSVTERSKALMVDERPPVVPSGKRAAFIQALVDAKAAEERRKMEWEQQAWHVVLEDTPFKKEAELLGMDPRHMRDLNAEHLKGLQLSSFLKKGTRLQVRTADELSAMVGAPIVQTHAPLFNRVVQIDGEDDYEYWYVLTYLPDLQWCHVGPLERRGTFGEKPSPLGHLATGRDRWMLVAEDEGGEIDVGAGRCHIMEAVEMMRTRANADTEEWDIVGPAPPGWVEAVSQEVIKSKKKPKADKEVAEGAAGGAGASGGGAGGAKGKGASKGSAGGASSASKAGGSSSVASTKGAAGKPSNDEGAKELERFKGVLKLLRKHKEADPFLEPVDWQGLGLDDYPEVVTHPMDLNAVQARLERGGYADVLEAAADVELIWSNTMLYNSADNWVYAAAVEMKQVADLKLAPLVASAKARLEATSAAASAPSAAAAASASVSAAPAVALEASTAAVTVLTADEAKPSITATVGEA</sequence>
<dbReference type="Proteomes" id="UP000037460">
    <property type="component" value="Unassembled WGS sequence"/>
</dbReference>
<evidence type="ECO:0000256" key="1">
    <source>
        <dbReference type="ARBA" id="ARBA00023117"/>
    </source>
</evidence>
<organism evidence="5 6">
    <name type="scientific">Chrysochromulina tobinii</name>
    <dbReference type="NCBI Taxonomy" id="1460289"/>
    <lineage>
        <taxon>Eukaryota</taxon>
        <taxon>Haptista</taxon>
        <taxon>Haptophyta</taxon>
        <taxon>Prymnesiophyceae</taxon>
        <taxon>Prymnesiales</taxon>
        <taxon>Chrysochromulinaceae</taxon>
        <taxon>Chrysochromulina</taxon>
    </lineage>
</organism>
<evidence type="ECO:0000256" key="2">
    <source>
        <dbReference type="PROSITE-ProRule" id="PRU00035"/>
    </source>
</evidence>
<dbReference type="InterPro" id="IPR036427">
    <property type="entry name" value="Bromodomain-like_sf"/>
</dbReference>
<feature type="region of interest" description="Disordered" evidence="3">
    <location>
        <begin position="235"/>
        <end position="270"/>
    </location>
</feature>
<protein>
    <recommendedName>
        <fullName evidence="4">Bromo domain-containing protein</fullName>
    </recommendedName>
</protein>
<evidence type="ECO:0000313" key="5">
    <source>
        <dbReference type="EMBL" id="KOO24972.1"/>
    </source>
</evidence>
<feature type="region of interest" description="Disordered" evidence="3">
    <location>
        <begin position="668"/>
        <end position="738"/>
    </location>
</feature>
<dbReference type="SUPFAM" id="SSF55729">
    <property type="entry name" value="Acyl-CoA N-acyltransferases (Nat)"/>
    <property type="match status" value="1"/>
</dbReference>
<dbReference type="SUPFAM" id="SSF47370">
    <property type="entry name" value="Bromodomain"/>
    <property type="match status" value="1"/>
</dbReference>
<dbReference type="AlphaFoldDB" id="A0A0M0JF51"/>
<dbReference type="EMBL" id="JWZX01003032">
    <property type="protein sequence ID" value="KOO24972.1"/>
    <property type="molecule type" value="Genomic_DNA"/>
</dbReference>
<dbReference type="PANTHER" id="PTHR22880:SF225">
    <property type="entry name" value="BROMODOMAIN-CONTAINING PROTEIN BET-1-RELATED"/>
    <property type="match status" value="1"/>
</dbReference>
<proteinExistence type="predicted"/>
<dbReference type="GO" id="GO:0005634">
    <property type="term" value="C:nucleus"/>
    <property type="evidence" value="ECO:0007669"/>
    <property type="project" value="TreeGrafter"/>
</dbReference>
<feature type="compositionally biased region" description="Gly residues" evidence="3">
    <location>
        <begin position="683"/>
        <end position="699"/>
    </location>
</feature>
<dbReference type="OrthoDB" id="1919336at2759"/>
<dbReference type="Pfam" id="PF00439">
    <property type="entry name" value="Bromodomain"/>
    <property type="match status" value="1"/>
</dbReference>
<dbReference type="PANTHER" id="PTHR22880">
    <property type="entry name" value="FALZ-RELATED BROMODOMAIN-CONTAINING PROTEINS"/>
    <property type="match status" value="1"/>
</dbReference>
<dbReference type="Gene3D" id="1.20.920.10">
    <property type="entry name" value="Bromodomain-like"/>
    <property type="match status" value="1"/>
</dbReference>
<dbReference type="PROSITE" id="PS50014">
    <property type="entry name" value="BROMODOMAIN_2"/>
    <property type="match status" value="1"/>
</dbReference>
<accession>A0A0M0JF51</accession>
<dbReference type="GO" id="GO:0000785">
    <property type="term" value="C:chromatin"/>
    <property type="evidence" value="ECO:0007669"/>
    <property type="project" value="TreeGrafter"/>
</dbReference>
<keyword evidence="6" id="KW-1185">Reference proteome</keyword>
<dbReference type="GO" id="GO:0006355">
    <property type="term" value="P:regulation of DNA-templated transcription"/>
    <property type="evidence" value="ECO:0007669"/>
    <property type="project" value="TreeGrafter"/>
</dbReference>
<comment type="caution">
    <text evidence="5">The sequence shown here is derived from an EMBL/GenBank/DDBJ whole genome shotgun (WGS) entry which is preliminary data.</text>
</comment>
<dbReference type="PRINTS" id="PR00503">
    <property type="entry name" value="BROMODOMAIN"/>
</dbReference>